<reference evidence="3 4" key="1">
    <citation type="journal article" date="2014" name="Genome Announc.">
        <title>Draft Genome Sequence of Marine Flavobacterium Jejuia pallidilutea Strain 11shimoA1 and Pigmentation Mutants.</title>
        <authorList>
            <person name="Takatani N."/>
            <person name="Nakanishi M."/>
            <person name="Meirelles P."/>
            <person name="Mino S."/>
            <person name="Suda W."/>
            <person name="Oshima K."/>
            <person name="Hattori M."/>
            <person name="Ohkuma M."/>
            <person name="Hosokawa M."/>
            <person name="Miyashita K."/>
            <person name="Thompson F.L."/>
            <person name="Niwa A."/>
            <person name="Sawabe T."/>
            <person name="Sawabe T."/>
        </authorList>
    </citation>
    <scope>NUCLEOTIDE SEQUENCE [LARGE SCALE GENOMIC DNA]</scope>
    <source>
        <strain evidence="1 3">JCM 19301</strain>
        <strain evidence="2">JCM 19302</strain>
        <strain evidence="4">JCM19302</strain>
    </source>
</reference>
<protein>
    <submittedName>
        <fullName evidence="2">Uncharacterized protein</fullName>
    </submittedName>
</protein>
<dbReference type="Proteomes" id="UP000029646">
    <property type="component" value="Unassembled WGS sequence"/>
</dbReference>
<evidence type="ECO:0000313" key="2">
    <source>
        <dbReference type="EMBL" id="GAL70754.1"/>
    </source>
</evidence>
<evidence type="ECO:0000313" key="3">
    <source>
        <dbReference type="Proteomes" id="UP000029641"/>
    </source>
</evidence>
<organism evidence="2 4">
    <name type="scientific">Jejuia pallidilutea</name>
    <dbReference type="NCBI Taxonomy" id="504487"/>
    <lineage>
        <taxon>Bacteria</taxon>
        <taxon>Pseudomonadati</taxon>
        <taxon>Bacteroidota</taxon>
        <taxon>Flavobacteriia</taxon>
        <taxon>Flavobacteriales</taxon>
        <taxon>Flavobacteriaceae</taxon>
        <taxon>Jejuia</taxon>
    </lineage>
</organism>
<name>A0A090W5L9_9FLAO</name>
<proteinExistence type="predicted"/>
<sequence>MYKKGVPLFATANVNSKIIKIGDTINNANIAAKRSSNRLKKD</sequence>
<evidence type="ECO:0000313" key="1">
    <source>
        <dbReference type="EMBL" id="GAL67045.1"/>
    </source>
</evidence>
<accession>A0A090W5L9</accession>
<dbReference type="EMBL" id="BBNS01000007">
    <property type="protein sequence ID" value="GAL70754.1"/>
    <property type="molecule type" value="Genomic_DNA"/>
</dbReference>
<dbReference type="AlphaFoldDB" id="A0A090W5L9"/>
<gene>
    <name evidence="1" type="ORF">JCM19301_2210</name>
    <name evidence="2" type="ORF">JCM19302_2476</name>
</gene>
<dbReference type="Proteomes" id="UP000029641">
    <property type="component" value="Unassembled WGS sequence"/>
</dbReference>
<dbReference type="EMBL" id="BBNR01000007">
    <property type="protein sequence ID" value="GAL67045.1"/>
    <property type="molecule type" value="Genomic_DNA"/>
</dbReference>
<evidence type="ECO:0000313" key="4">
    <source>
        <dbReference type="Proteomes" id="UP000029646"/>
    </source>
</evidence>
<comment type="caution">
    <text evidence="2">The sequence shown here is derived from an EMBL/GenBank/DDBJ whole genome shotgun (WGS) entry which is preliminary data.</text>
</comment>